<dbReference type="PANTHER" id="PTHR42678">
    <property type="entry name" value="AMIDASE"/>
    <property type="match status" value="1"/>
</dbReference>
<feature type="region of interest" description="Disordered" evidence="1">
    <location>
        <begin position="529"/>
        <end position="576"/>
    </location>
</feature>
<evidence type="ECO:0000256" key="2">
    <source>
        <dbReference type="SAM" id="Phobius"/>
    </source>
</evidence>
<reference evidence="5 6" key="1">
    <citation type="submission" date="2017-11" db="EMBL/GenBank/DDBJ databases">
        <title>Genomic Encyclopedia of Archaeal and Bacterial Type Strains, Phase II (KMG-II): From Individual Species to Whole Genera.</title>
        <authorList>
            <person name="Goeker M."/>
        </authorList>
    </citation>
    <scope>NUCLEOTIDE SEQUENCE [LARGE SCALE GENOMIC DNA]</scope>
    <source>
        <strain evidence="5 6">DSM 25625</strain>
    </source>
</reference>
<evidence type="ECO:0000313" key="5">
    <source>
        <dbReference type="EMBL" id="PJJ55567.1"/>
    </source>
</evidence>
<protein>
    <submittedName>
        <fullName evidence="5">Amidase</fullName>
    </submittedName>
</protein>
<dbReference type="SUPFAM" id="SSF75304">
    <property type="entry name" value="Amidase signature (AS) enzymes"/>
    <property type="match status" value="1"/>
</dbReference>
<dbReference type="RefSeq" id="WP_100345680.1">
    <property type="nucleotide sequence ID" value="NZ_PGFB01000005.1"/>
</dbReference>
<dbReference type="Proteomes" id="UP000230161">
    <property type="component" value="Unassembled WGS sequence"/>
</dbReference>
<evidence type="ECO:0000313" key="6">
    <source>
        <dbReference type="Proteomes" id="UP000230161"/>
    </source>
</evidence>
<dbReference type="EMBL" id="PGFB01000005">
    <property type="protein sequence ID" value="PJJ55567.1"/>
    <property type="molecule type" value="Genomic_DNA"/>
</dbReference>
<evidence type="ECO:0000256" key="1">
    <source>
        <dbReference type="SAM" id="MobiDB-lite"/>
    </source>
</evidence>
<evidence type="ECO:0000256" key="3">
    <source>
        <dbReference type="SAM" id="SignalP"/>
    </source>
</evidence>
<keyword evidence="2" id="KW-0472">Membrane</keyword>
<dbReference type="Gene3D" id="3.90.1300.10">
    <property type="entry name" value="Amidase signature (AS) domain"/>
    <property type="match status" value="1"/>
</dbReference>
<organism evidence="5 6">
    <name type="scientific">Compostimonas suwonensis</name>
    <dbReference type="NCBI Taxonomy" id="1048394"/>
    <lineage>
        <taxon>Bacteria</taxon>
        <taxon>Bacillati</taxon>
        <taxon>Actinomycetota</taxon>
        <taxon>Actinomycetes</taxon>
        <taxon>Micrococcales</taxon>
        <taxon>Microbacteriaceae</taxon>
        <taxon>Compostimonas</taxon>
    </lineage>
</organism>
<evidence type="ECO:0000259" key="4">
    <source>
        <dbReference type="Pfam" id="PF01425"/>
    </source>
</evidence>
<dbReference type="InterPro" id="IPR036928">
    <property type="entry name" value="AS_sf"/>
</dbReference>
<feature type="region of interest" description="Disordered" evidence="1">
    <location>
        <begin position="183"/>
        <end position="209"/>
    </location>
</feature>
<dbReference type="OrthoDB" id="182039at2"/>
<feature type="signal peptide" evidence="3">
    <location>
        <begin position="1"/>
        <end position="37"/>
    </location>
</feature>
<dbReference type="PANTHER" id="PTHR42678:SF34">
    <property type="entry name" value="OS04G0183300 PROTEIN"/>
    <property type="match status" value="1"/>
</dbReference>
<feature type="domain" description="Amidase" evidence="4">
    <location>
        <begin position="67"/>
        <end position="518"/>
    </location>
</feature>
<keyword evidence="2" id="KW-0812">Transmembrane</keyword>
<feature type="transmembrane region" description="Helical" evidence="2">
    <location>
        <begin position="580"/>
        <end position="600"/>
    </location>
</feature>
<dbReference type="AlphaFoldDB" id="A0A2M9BCA0"/>
<gene>
    <name evidence="5" type="ORF">CLV54_2914</name>
</gene>
<proteinExistence type="predicted"/>
<name>A0A2M9BCA0_9MICO</name>
<keyword evidence="6" id="KW-1185">Reference proteome</keyword>
<keyword evidence="3" id="KW-0732">Signal</keyword>
<dbReference type="InterPro" id="IPR023631">
    <property type="entry name" value="Amidase_dom"/>
</dbReference>
<feature type="compositionally biased region" description="Polar residues" evidence="1">
    <location>
        <begin position="183"/>
        <end position="199"/>
    </location>
</feature>
<accession>A0A2M9BCA0</accession>
<keyword evidence="2" id="KW-1133">Transmembrane helix</keyword>
<feature type="chain" id="PRO_5014702430" evidence="3">
    <location>
        <begin position="38"/>
        <end position="608"/>
    </location>
</feature>
<sequence>MSRTPTTFSRTGRTLGLALCLTVGAVALPLGASPALAGVPYDAPPVVDLGISDIDGLLASGQTTSVELVKQYLARIAAYEDAYGDQPGINAIITQNENALAEAAALDAERAAGHVRGPLHGVPIVVKDNYDTGDMPTSNGSVALKDFRPADDATQVERLRAAGAIIVAKTNLHEYASGITTISSLGGQTRNPYDQTRNPGGSSGGTGAGVSSSFAAAGMGSDTCGSIRIPAAQNNLVGLRPTLGLSSRDGIAPMSATQDVGGPIAKSVTDIALMLDATVGYDPKDPITALSDGQIPDSYTTSLTDAGLQGRTIGLVVNYLGTSEAEQPTTELIRAAVDDLEAQGATVVEITFPDELNAAVSGAGVINDEFKRDLNAYLAQDGASYPAELAALTAPAETLTLSDIVASGLVTPSVLSSLATRDAMPDLPNPAYDAKIANRALAGALVTQIFGDNDLDALAYPTIKQVAVPVEESQPGSNCSLSANTGFPALSVQAGFTPAGMPVGLELLGLPFTEPTLLAMGYDFEQATGHRSAPTSVPELAADPAPTPEPTTDPDTGLVTTPADSSPRLPATGADPLPTVLTSGGILALGLGAVLAAGLIRRRRSDLR</sequence>
<comment type="caution">
    <text evidence="5">The sequence shown here is derived from an EMBL/GenBank/DDBJ whole genome shotgun (WGS) entry which is preliminary data.</text>
</comment>
<dbReference type="Pfam" id="PF01425">
    <property type="entry name" value="Amidase"/>
    <property type="match status" value="1"/>
</dbReference>